<name>A0AC61DBE6_9FIRM</name>
<comment type="caution">
    <text evidence="1">The sequence shown here is derived from an EMBL/GenBank/DDBJ whole genome shotgun (WGS) entry which is preliminary data.</text>
</comment>
<accession>A0AC61DBE6</accession>
<organism evidence="1 2">
    <name type="scientific">Sporanaerobium hydrogeniformans</name>
    <dbReference type="NCBI Taxonomy" id="3072179"/>
    <lineage>
        <taxon>Bacteria</taxon>
        <taxon>Bacillati</taxon>
        <taxon>Bacillota</taxon>
        <taxon>Clostridia</taxon>
        <taxon>Lachnospirales</taxon>
        <taxon>Lachnospiraceae</taxon>
        <taxon>Sporanaerobium</taxon>
    </lineage>
</organism>
<gene>
    <name evidence="1" type="ORF">CS063_11230</name>
</gene>
<sequence length="252" mass="28772">MKENGEIKVKSLQKAIEVLNCFTKKNSLGVTEISSMLGLYKSNVHSILTTYKSMDYLEQDEESGKYRLGLGIFSLCRALGDRFSIKQVAMPYLQEIANLTNERVYLAIPNEDEVIYLEAMYPAESVNLMRTIMGESAKMYCTGIGKAILAHLPIDEIEEYISRELVAYTEMTITDKDKLKEELQLIRVRGYAIDNMEHEYGIKCIAMPIFNRQGKVEASISISGPSLRFENERIEELAQILGKYIKKIQERL</sequence>
<reference evidence="1" key="1">
    <citation type="submission" date="2017-10" db="EMBL/GenBank/DDBJ databases">
        <title>Genome sequence of cellulolytic Lachnospiraceae bacterium XHS1971 isolated from hotspring sediment.</title>
        <authorList>
            <person name="Vasudevan G."/>
            <person name="Joshi A.J."/>
            <person name="Hivarkar S."/>
            <person name="Lanjekar V.B."/>
            <person name="Dhakephalkar P.K."/>
            <person name="Dagar S."/>
        </authorList>
    </citation>
    <scope>NUCLEOTIDE SEQUENCE</scope>
    <source>
        <strain evidence="1">XHS1971</strain>
    </source>
</reference>
<protein>
    <submittedName>
        <fullName evidence="1">Transcriptional regulator</fullName>
    </submittedName>
</protein>
<keyword evidence="2" id="KW-1185">Reference proteome</keyword>
<dbReference type="EMBL" id="PEDL01000012">
    <property type="protein sequence ID" value="PHV70235.1"/>
    <property type="molecule type" value="Genomic_DNA"/>
</dbReference>
<evidence type="ECO:0000313" key="2">
    <source>
        <dbReference type="Proteomes" id="UP000224460"/>
    </source>
</evidence>
<evidence type="ECO:0000313" key="1">
    <source>
        <dbReference type="EMBL" id="PHV70235.1"/>
    </source>
</evidence>
<dbReference type="Proteomes" id="UP000224460">
    <property type="component" value="Unassembled WGS sequence"/>
</dbReference>
<proteinExistence type="predicted"/>